<accession>A0ABW0ZQM1</accession>
<evidence type="ECO:0000313" key="2">
    <source>
        <dbReference type="EMBL" id="MFC5744937.1"/>
    </source>
</evidence>
<evidence type="ECO:0000256" key="1">
    <source>
        <dbReference type="SAM" id="MobiDB-lite"/>
    </source>
</evidence>
<dbReference type="Proteomes" id="UP001596074">
    <property type="component" value="Unassembled WGS sequence"/>
</dbReference>
<dbReference type="RefSeq" id="WP_378280532.1">
    <property type="nucleotide sequence ID" value="NZ_JBHSON010000005.1"/>
</dbReference>
<dbReference type="EMBL" id="JBHSON010000005">
    <property type="protein sequence ID" value="MFC5744937.1"/>
    <property type="molecule type" value="Genomic_DNA"/>
</dbReference>
<keyword evidence="3" id="KW-1185">Reference proteome</keyword>
<proteinExistence type="predicted"/>
<evidence type="ECO:0000313" key="3">
    <source>
        <dbReference type="Proteomes" id="UP001596074"/>
    </source>
</evidence>
<name>A0ABW0ZQM1_9ACTN</name>
<organism evidence="2 3">
    <name type="scientific">Actinomadura rugatobispora</name>
    <dbReference type="NCBI Taxonomy" id="1994"/>
    <lineage>
        <taxon>Bacteria</taxon>
        <taxon>Bacillati</taxon>
        <taxon>Actinomycetota</taxon>
        <taxon>Actinomycetes</taxon>
        <taxon>Streptosporangiales</taxon>
        <taxon>Thermomonosporaceae</taxon>
        <taxon>Actinomadura</taxon>
    </lineage>
</organism>
<reference evidence="3" key="1">
    <citation type="journal article" date="2019" name="Int. J. Syst. Evol. Microbiol.">
        <title>The Global Catalogue of Microorganisms (GCM) 10K type strain sequencing project: providing services to taxonomists for standard genome sequencing and annotation.</title>
        <authorList>
            <consortium name="The Broad Institute Genomics Platform"/>
            <consortium name="The Broad Institute Genome Sequencing Center for Infectious Disease"/>
            <person name="Wu L."/>
            <person name="Ma J."/>
        </authorList>
    </citation>
    <scope>NUCLEOTIDE SEQUENCE [LARGE SCALE GENOMIC DNA]</scope>
    <source>
        <strain evidence="3">KCTC 42087</strain>
    </source>
</reference>
<protein>
    <submittedName>
        <fullName evidence="2">Uncharacterized protein</fullName>
    </submittedName>
</protein>
<sequence length="95" mass="10387">MLLLRYDPRRGRGDKRAGQDLGAGIARLERSRELSAVRPGDPSRAACLQRLALLYRDMADTDRAIEAGMEALRAHVDDVLLQTTSDVSGAPPFVP</sequence>
<feature type="region of interest" description="Disordered" evidence="1">
    <location>
        <begin position="1"/>
        <end position="20"/>
    </location>
</feature>
<comment type="caution">
    <text evidence="2">The sequence shown here is derived from an EMBL/GenBank/DDBJ whole genome shotgun (WGS) entry which is preliminary data.</text>
</comment>
<gene>
    <name evidence="2" type="ORF">ACFPZN_04845</name>
</gene>
<feature type="compositionally biased region" description="Basic and acidic residues" evidence="1">
    <location>
        <begin position="1"/>
        <end position="18"/>
    </location>
</feature>